<keyword evidence="6 9" id="KW-0812">Transmembrane</keyword>
<evidence type="ECO:0000256" key="8">
    <source>
        <dbReference type="ARBA" id="ARBA00023136"/>
    </source>
</evidence>
<evidence type="ECO:0000256" key="9">
    <source>
        <dbReference type="RuleBase" id="RU365093"/>
    </source>
</evidence>
<gene>
    <name evidence="12" type="ORF">LLY24_11120</name>
</gene>
<organism evidence="12 13">
    <name type="scientific">Halomonas dongshanensis</name>
    <dbReference type="NCBI Taxonomy" id="2890835"/>
    <lineage>
        <taxon>Bacteria</taxon>
        <taxon>Pseudomonadati</taxon>
        <taxon>Pseudomonadota</taxon>
        <taxon>Gammaproteobacteria</taxon>
        <taxon>Oceanospirillales</taxon>
        <taxon>Halomonadaceae</taxon>
        <taxon>Halomonas</taxon>
    </lineage>
</organism>
<protein>
    <recommendedName>
        <fullName evidence="9">Membrane fusion protein (MFP) family protein</fullName>
    </recommendedName>
</protein>
<sequence>MKQRGTKKEGFDAPARQRAAEDTTLLLDYDEDRRRYNDEVDDATVVRSTRVVWIILALLLMFGVWSYFAEVVEVSTGDGRVVPSSREQVIQSMAGGVVADLRVREGDIVEQGQILAQLDPTQTESTVGETAARYRAALASVSRLEAEVNDEPLSFPEELDDYPDLIAIETLLYQTRRRGLETSLSGIQESLSLVRDELRITRSLLDVGAASNVEVLRLRRQESELQLQATEVRSEYLIMAREELSKARAEVEALSSVIRGRSDALQRLTLRSPVRGIVNDIEVTTIGGVVPPNGRVMEIIPLDDQLMIEARISPRDVAFIHPGQPAKVKITAYEYATYGGLDGEVVLISPDTIQDETQPDVFYYRVFILTENDALVNEAGTRFPITPGMIATVDIRTGSKTIFDYLIKPINHAREALRER</sequence>
<evidence type="ECO:0000256" key="1">
    <source>
        <dbReference type="ARBA" id="ARBA00004377"/>
    </source>
</evidence>
<keyword evidence="10" id="KW-0175">Coiled coil</keyword>
<dbReference type="InterPro" id="IPR058982">
    <property type="entry name" value="Beta-barrel_AprE"/>
</dbReference>
<keyword evidence="7 9" id="KW-1133">Transmembrane helix</keyword>
<evidence type="ECO:0000256" key="7">
    <source>
        <dbReference type="ARBA" id="ARBA00022989"/>
    </source>
</evidence>
<proteinExistence type="inferred from homology"/>
<feature type="coiled-coil region" evidence="10">
    <location>
        <begin position="213"/>
        <end position="257"/>
    </location>
</feature>
<comment type="subcellular location">
    <subcellularLocation>
        <location evidence="1 9">Cell inner membrane</location>
        <topology evidence="1 9">Single-pass membrane protein</topology>
    </subcellularLocation>
</comment>
<dbReference type="InterPro" id="IPR010129">
    <property type="entry name" value="T1SS_HlyD"/>
</dbReference>
<dbReference type="InterPro" id="IPR050739">
    <property type="entry name" value="MFP"/>
</dbReference>
<feature type="transmembrane region" description="Helical" evidence="9">
    <location>
        <begin position="51"/>
        <end position="68"/>
    </location>
</feature>
<evidence type="ECO:0000256" key="3">
    <source>
        <dbReference type="ARBA" id="ARBA00022448"/>
    </source>
</evidence>
<dbReference type="RefSeq" id="WP_259036356.1">
    <property type="nucleotide sequence ID" value="NZ_JAJISC010000004.1"/>
</dbReference>
<comment type="caution">
    <text evidence="12">The sequence shown here is derived from an EMBL/GenBank/DDBJ whole genome shotgun (WGS) entry which is preliminary data.</text>
</comment>
<evidence type="ECO:0000256" key="2">
    <source>
        <dbReference type="ARBA" id="ARBA00009477"/>
    </source>
</evidence>
<dbReference type="Proteomes" id="UP001165542">
    <property type="component" value="Unassembled WGS sequence"/>
</dbReference>
<accession>A0ABT2EGX0</accession>
<keyword evidence="3 9" id="KW-0813">Transport</keyword>
<keyword evidence="5 9" id="KW-0997">Cell inner membrane</keyword>
<feature type="domain" description="AprE-like beta-barrel" evidence="11">
    <location>
        <begin position="306"/>
        <end position="398"/>
    </location>
</feature>
<reference evidence="12" key="1">
    <citation type="submission" date="2021-11" db="EMBL/GenBank/DDBJ databases">
        <title>Halomonas sp., isolated from a coastal aquaculture zone in Dongshan Bay.</title>
        <authorList>
            <person name="Lin W."/>
        </authorList>
    </citation>
    <scope>NUCLEOTIDE SEQUENCE</scope>
    <source>
        <strain evidence="12">Yzlin-01</strain>
    </source>
</reference>
<dbReference type="Pfam" id="PF26002">
    <property type="entry name" value="Beta-barrel_AprE"/>
    <property type="match status" value="1"/>
</dbReference>
<dbReference type="PANTHER" id="PTHR30386">
    <property type="entry name" value="MEMBRANE FUSION SUBUNIT OF EMRAB-TOLC MULTIDRUG EFFLUX PUMP"/>
    <property type="match status" value="1"/>
</dbReference>
<dbReference type="SUPFAM" id="SSF111369">
    <property type="entry name" value="HlyD-like secretion proteins"/>
    <property type="match status" value="1"/>
</dbReference>
<comment type="similarity">
    <text evidence="2 9">Belongs to the membrane fusion protein (MFP) (TC 8.A.1) family.</text>
</comment>
<evidence type="ECO:0000313" key="12">
    <source>
        <dbReference type="EMBL" id="MCS2609862.1"/>
    </source>
</evidence>
<dbReference type="PRINTS" id="PR01490">
    <property type="entry name" value="RTXTOXIND"/>
</dbReference>
<evidence type="ECO:0000256" key="10">
    <source>
        <dbReference type="SAM" id="Coils"/>
    </source>
</evidence>
<dbReference type="NCBIfam" id="TIGR01843">
    <property type="entry name" value="type_I_hlyD"/>
    <property type="match status" value="1"/>
</dbReference>
<dbReference type="InterPro" id="IPR006144">
    <property type="entry name" value="Secretion_HlyD_CS"/>
</dbReference>
<keyword evidence="8 9" id="KW-0472">Membrane</keyword>
<dbReference type="EMBL" id="JAJISC010000004">
    <property type="protein sequence ID" value="MCS2609862.1"/>
    <property type="molecule type" value="Genomic_DNA"/>
</dbReference>
<evidence type="ECO:0000256" key="4">
    <source>
        <dbReference type="ARBA" id="ARBA00022475"/>
    </source>
</evidence>
<keyword evidence="4 9" id="KW-1003">Cell membrane</keyword>
<evidence type="ECO:0000259" key="11">
    <source>
        <dbReference type="Pfam" id="PF26002"/>
    </source>
</evidence>
<dbReference type="PROSITE" id="PS00543">
    <property type="entry name" value="HLYD_FAMILY"/>
    <property type="match status" value="1"/>
</dbReference>
<evidence type="ECO:0000256" key="5">
    <source>
        <dbReference type="ARBA" id="ARBA00022519"/>
    </source>
</evidence>
<name>A0ABT2EGX0_9GAMM</name>
<evidence type="ECO:0000256" key="6">
    <source>
        <dbReference type="ARBA" id="ARBA00022692"/>
    </source>
</evidence>
<keyword evidence="13" id="KW-1185">Reference proteome</keyword>
<evidence type="ECO:0000313" key="13">
    <source>
        <dbReference type="Proteomes" id="UP001165542"/>
    </source>
</evidence>
<dbReference type="PANTHER" id="PTHR30386:SF26">
    <property type="entry name" value="TRANSPORT PROTEIN COMB"/>
    <property type="match status" value="1"/>
</dbReference>
<dbReference type="Gene3D" id="2.40.30.170">
    <property type="match status" value="1"/>
</dbReference>
<dbReference type="Gene3D" id="2.40.50.100">
    <property type="match status" value="1"/>
</dbReference>